<proteinExistence type="predicted"/>
<feature type="transmembrane region" description="Helical" evidence="1">
    <location>
        <begin position="21"/>
        <end position="44"/>
    </location>
</feature>
<evidence type="ECO:0000256" key="1">
    <source>
        <dbReference type="SAM" id="Phobius"/>
    </source>
</evidence>
<evidence type="ECO:0000313" key="2">
    <source>
        <dbReference type="EMBL" id="TPW28094.1"/>
    </source>
</evidence>
<protein>
    <submittedName>
        <fullName evidence="2">Uncharacterized protein</fullName>
    </submittedName>
</protein>
<gene>
    <name evidence="2" type="ORF">FJU08_18815</name>
</gene>
<organism evidence="2 3">
    <name type="scientific">Martelella alba</name>
    <dbReference type="NCBI Taxonomy" id="2590451"/>
    <lineage>
        <taxon>Bacteria</taxon>
        <taxon>Pseudomonadati</taxon>
        <taxon>Pseudomonadota</taxon>
        <taxon>Alphaproteobacteria</taxon>
        <taxon>Hyphomicrobiales</taxon>
        <taxon>Aurantimonadaceae</taxon>
        <taxon>Martelella</taxon>
    </lineage>
</organism>
<evidence type="ECO:0000313" key="3">
    <source>
        <dbReference type="Proteomes" id="UP000318801"/>
    </source>
</evidence>
<keyword evidence="3" id="KW-1185">Reference proteome</keyword>
<dbReference type="AlphaFoldDB" id="A0A506U4U9"/>
<dbReference type="Proteomes" id="UP000318801">
    <property type="component" value="Unassembled WGS sequence"/>
</dbReference>
<keyword evidence="1" id="KW-1133">Transmembrane helix</keyword>
<keyword evidence="1" id="KW-0472">Membrane</keyword>
<dbReference type="EMBL" id="VHLG01000014">
    <property type="protein sequence ID" value="TPW28094.1"/>
    <property type="molecule type" value="Genomic_DNA"/>
</dbReference>
<sequence>MPASRATNRQAIKPHPLKTSECLFTAGAITSTGCLVIGIFPTLAPMFPMFTPMTQGSLNLRPPLLEAASKRKNKLLERTKKPGIAGPFR</sequence>
<dbReference type="PROSITE" id="PS51257">
    <property type="entry name" value="PROKAR_LIPOPROTEIN"/>
    <property type="match status" value="1"/>
</dbReference>
<accession>A0A506U4U9</accession>
<comment type="caution">
    <text evidence="2">The sequence shown here is derived from an EMBL/GenBank/DDBJ whole genome shotgun (WGS) entry which is preliminary data.</text>
</comment>
<keyword evidence="1" id="KW-0812">Transmembrane</keyword>
<reference evidence="2 3" key="1">
    <citation type="submission" date="2019-06" db="EMBL/GenBank/DDBJ databases">
        <authorList>
            <person name="Li M."/>
        </authorList>
    </citation>
    <scope>NUCLEOTIDE SEQUENCE [LARGE SCALE GENOMIC DNA]</scope>
    <source>
        <strain evidence="2 3">BGMRC2036</strain>
    </source>
</reference>
<name>A0A506U4U9_9HYPH</name>